<feature type="transmembrane region" description="Helical" evidence="7">
    <location>
        <begin position="295"/>
        <end position="317"/>
    </location>
</feature>
<dbReference type="Proteomes" id="UP001068021">
    <property type="component" value="Unassembled WGS sequence"/>
</dbReference>
<dbReference type="PROSITE" id="PS50850">
    <property type="entry name" value="MFS"/>
    <property type="match status" value="1"/>
</dbReference>
<keyword evidence="2" id="KW-0813">Transport</keyword>
<evidence type="ECO:0000256" key="1">
    <source>
        <dbReference type="ARBA" id="ARBA00004651"/>
    </source>
</evidence>
<feature type="transmembrane region" description="Helical" evidence="7">
    <location>
        <begin position="187"/>
        <end position="207"/>
    </location>
</feature>
<evidence type="ECO:0000313" key="11">
    <source>
        <dbReference type="Proteomes" id="UP001068021"/>
    </source>
</evidence>
<dbReference type="CDD" id="cd17346">
    <property type="entry name" value="MFS_DtpA_like"/>
    <property type="match status" value="1"/>
</dbReference>
<feature type="transmembrane region" description="Helical" evidence="7">
    <location>
        <begin position="21"/>
        <end position="42"/>
    </location>
</feature>
<feature type="transmembrane region" description="Helical" evidence="7">
    <location>
        <begin position="48"/>
        <end position="66"/>
    </location>
</feature>
<evidence type="ECO:0000256" key="3">
    <source>
        <dbReference type="ARBA" id="ARBA00022475"/>
    </source>
</evidence>
<dbReference type="SUPFAM" id="SSF103473">
    <property type="entry name" value="MFS general substrate transporter"/>
    <property type="match status" value="1"/>
</dbReference>
<reference evidence="10" key="1">
    <citation type="submission" date="2022-12" db="EMBL/GenBank/DDBJ databases">
        <title>Reclassification of two methanogenic archaea species isolated from the Kolyma lowland permafrost.</title>
        <authorList>
            <person name="Trubitsyn V.E."/>
            <person name="Rivkina E.M."/>
            <person name="Shcherbakova V.A."/>
        </authorList>
    </citation>
    <scope>NUCLEOTIDE SEQUENCE</scope>
    <source>
        <strain evidence="9">M2</strain>
        <strain evidence="10">MK4</strain>
    </source>
</reference>
<dbReference type="AlphaFoldDB" id="A0A9E5A2C4"/>
<evidence type="ECO:0000256" key="7">
    <source>
        <dbReference type="SAM" id="Phobius"/>
    </source>
</evidence>
<name>A0A9E5A2C4_9EURY</name>
<dbReference type="NCBIfam" id="TIGR00924">
    <property type="entry name" value="yjdL_sub1_fam"/>
    <property type="match status" value="2"/>
</dbReference>
<dbReference type="InterPro" id="IPR050171">
    <property type="entry name" value="MFS_Transporters"/>
</dbReference>
<keyword evidence="3" id="KW-1003">Cell membrane</keyword>
<dbReference type="RefSeq" id="WP_157197576.1">
    <property type="nucleotide sequence ID" value="NZ_JAPVER010000018.1"/>
</dbReference>
<dbReference type="PANTHER" id="PTHR23517">
    <property type="entry name" value="RESISTANCE PROTEIN MDTM, PUTATIVE-RELATED-RELATED"/>
    <property type="match status" value="1"/>
</dbReference>
<evidence type="ECO:0000259" key="8">
    <source>
        <dbReference type="PROSITE" id="PS50850"/>
    </source>
</evidence>
<comment type="caution">
    <text evidence="10">The sequence shown here is derived from an EMBL/GenBank/DDBJ whole genome shotgun (WGS) entry which is preliminary data.</text>
</comment>
<sequence length="471" mass="51641">MLNKHPKGLYSLFFTEMWERFSYYGMRSILILYMVNALLYNTTFASTIYGYYTGLVYLTPLIGGYVADRYWGNRKSIITGGILMALGQFSLAVSSYLYVPAIAQGASYSSFIFNNQGIYFLIGLSLLVIGNGFFKPNISSMVGFLYPKNDNRKDSAFTIFYMGINLGALISPLIVGELGDTGNPADYMYGFLAAGVGMIIGLIIFIWSKNKYLVTPEGKSVGSVPSHDINCKENSSKKLTKTEKDRTAVIAILSFFSIFFFIAFEQSGVSLTLLAEQHVDKVIPFLGNLHYSASWFQIINPMAILILAPLFAALWPVLRKKGYEPPVPLKMAIGLIILAVGFIALLPAAQMLDAGTQNISPLWLVLAYVLFTMGELCLSPIGLSMVSKLAPLKFTCLLMATWFLASSIGGVMAGYMGSLYPSSTRTVTTFLGTPIDGFTSFFMIFVVISAAAGIILIITSKKLSKMMHGVQ</sequence>
<dbReference type="InterPro" id="IPR018456">
    <property type="entry name" value="PTR2_symporter_CS"/>
</dbReference>
<feature type="transmembrane region" description="Helical" evidence="7">
    <location>
        <begin position="437"/>
        <end position="458"/>
    </location>
</feature>
<organism evidence="10">
    <name type="scientific">Methanobacterium veterum</name>
    <dbReference type="NCBI Taxonomy" id="408577"/>
    <lineage>
        <taxon>Archaea</taxon>
        <taxon>Methanobacteriati</taxon>
        <taxon>Methanobacteriota</taxon>
        <taxon>Methanomada group</taxon>
        <taxon>Methanobacteria</taxon>
        <taxon>Methanobacteriales</taxon>
        <taxon>Methanobacteriaceae</taxon>
        <taxon>Methanobacterium</taxon>
    </lineage>
</organism>
<comment type="subcellular location">
    <subcellularLocation>
        <location evidence="1">Cell membrane</location>
        <topology evidence="1">Multi-pass membrane protein</topology>
    </subcellularLocation>
</comment>
<dbReference type="InterPro" id="IPR005279">
    <property type="entry name" value="Dipep/tripep_permease"/>
</dbReference>
<feature type="transmembrane region" description="Helical" evidence="7">
    <location>
        <begin position="361"/>
        <end position="383"/>
    </location>
</feature>
<keyword evidence="4 7" id="KW-0812">Transmembrane</keyword>
<protein>
    <submittedName>
        <fullName evidence="10">Peptide MFS transporter</fullName>
    </submittedName>
</protein>
<dbReference type="InterPro" id="IPR036259">
    <property type="entry name" value="MFS_trans_sf"/>
</dbReference>
<keyword evidence="11" id="KW-1185">Reference proteome</keyword>
<evidence type="ECO:0000256" key="5">
    <source>
        <dbReference type="ARBA" id="ARBA00022989"/>
    </source>
</evidence>
<evidence type="ECO:0000256" key="6">
    <source>
        <dbReference type="ARBA" id="ARBA00023136"/>
    </source>
</evidence>
<dbReference type="PROSITE" id="PS01023">
    <property type="entry name" value="PTR2_2"/>
    <property type="match status" value="1"/>
</dbReference>
<feature type="transmembrane region" description="Helical" evidence="7">
    <location>
        <begin position="78"/>
        <end position="98"/>
    </location>
</feature>
<dbReference type="GO" id="GO:0006857">
    <property type="term" value="P:oligopeptide transport"/>
    <property type="evidence" value="ECO:0007669"/>
    <property type="project" value="InterPro"/>
</dbReference>
<dbReference type="Pfam" id="PF00854">
    <property type="entry name" value="PTR2"/>
    <property type="match status" value="2"/>
</dbReference>
<dbReference type="EMBL" id="JAPVER010000018">
    <property type="protein sequence ID" value="MCZ3364434.1"/>
    <property type="molecule type" value="Genomic_DNA"/>
</dbReference>
<dbReference type="InterPro" id="IPR000109">
    <property type="entry name" value="POT_fam"/>
</dbReference>
<feature type="transmembrane region" description="Helical" evidence="7">
    <location>
        <begin position="329"/>
        <end position="349"/>
    </location>
</feature>
<keyword evidence="5 7" id="KW-1133">Transmembrane helix</keyword>
<feature type="transmembrane region" description="Helical" evidence="7">
    <location>
        <begin position="247"/>
        <end position="264"/>
    </location>
</feature>
<dbReference type="PANTHER" id="PTHR23517:SF15">
    <property type="entry name" value="PROTON-DEPENDENT OLIGOPEPTIDE FAMILY TRANSPORT PROTEIN"/>
    <property type="match status" value="1"/>
</dbReference>
<evidence type="ECO:0000256" key="4">
    <source>
        <dbReference type="ARBA" id="ARBA00022692"/>
    </source>
</evidence>
<dbReference type="GO" id="GO:0005886">
    <property type="term" value="C:plasma membrane"/>
    <property type="evidence" value="ECO:0007669"/>
    <property type="project" value="UniProtKB-SubCell"/>
</dbReference>
<evidence type="ECO:0000256" key="2">
    <source>
        <dbReference type="ARBA" id="ARBA00022448"/>
    </source>
</evidence>
<dbReference type="Proteomes" id="UP001074446">
    <property type="component" value="Unassembled WGS sequence"/>
</dbReference>
<dbReference type="InterPro" id="IPR020846">
    <property type="entry name" value="MFS_dom"/>
</dbReference>
<feature type="domain" description="Major facilitator superfamily (MFS) profile" evidence="8">
    <location>
        <begin position="1"/>
        <end position="464"/>
    </location>
</feature>
<evidence type="ECO:0000313" key="9">
    <source>
        <dbReference type="EMBL" id="MCZ3364434.1"/>
    </source>
</evidence>
<dbReference type="EMBL" id="JAPVES010000030">
    <property type="protein sequence ID" value="MCZ3372185.1"/>
    <property type="molecule type" value="Genomic_DNA"/>
</dbReference>
<accession>A0A9E5A2C4</accession>
<gene>
    <name evidence="10" type="ORF">O3H35_06025</name>
    <name evidence="9" type="ORF">O3H54_00925</name>
</gene>
<feature type="transmembrane region" description="Helical" evidence="7">
    <location>
        <begin position="118"/>
        <end position="134"/>
    </location>
</feature>
<feature type="transmembrane region" description="Helical" evidence="7">
    <location>
        <begin position="155"/>
        <end position="175"/>
    </location>
</feature>
<dbReference type="Gene3D" id="1.20.1250.20">
    <property type="entry name" value="MFS general substrate transporter like domains"/>
    <property type="match status" value="2"/>
</dbReference>
<dbReference type="GO" id="GO:1904680">
    <property type="term" value="F:peptide transmembrane transporter activity"/>
    <property type="evidence" value="ECO:0007669"/>
    <property type="project" value="InterPro"/>
</dbReference>
<feature type="transmembrane region" description="Helical" evidence="7">
    <location>
        <begin position="395"/>
        <end position="417"/>
    </location>
</feature>
<keyword evidence="6 7" id="KW-0472">Membrane</keyword>
<evidence type="ECO:0000313" key="10">
    <source>
        <dbReference type="EMBL" id="MCZ3372185.1"/>
    </source>
</evidence>
<proteinExistence type="predicted"/>